<dbReference type="GO" id="GO:0032259">
    <property type="term" value="P:methylation"/>
    <property type="evidence" value="ECO:0007669"/>
    <property type="project" value="UniProtKB-KW"/>
</dbReference>
<protein>
    <recommendedName>
        <fullName evidence="4">type I protein arginine methyltransferase</fullName>
        <ecNumber evidence="4">2.1.1.319</ecNumber>
    </recommendedName>
</protein>
<dbReference type="SUPFAM" id="SSF81324">
    <property type="entry name" value="Voltage-gated potassium channels"/>
    <property type="match status" value="2"/>
</dbReference>
<keyword evidence="16" id="KW-0804">Transcription</keyword>
<comment type="caution">
    <text evidence="26">The sequence shown here is derived from an EMBL/GenBank/DDBJ whole genome shotgun (WGS) entry which is preliminary data.</text>
</comment>
<dbReference type="GO" id="GO:0005737">
    <property type="term" value="C:cytoplasm"/>
    <property type="evidence" value="ECO:0007669"/>
    <property type="project" value="UniProtKB-SubCell"/>
</dbReference>
<feature type="compositionally biased region" description="Polar residues" evidence="22">
    <location>
        <begin position="304"/>
        <end position="321"/>
    </location>
</feature>
<evidence type="ECO:0000256" key="1">
    <source>
        <dbReference type="ARBA" id="ARBA00004123"/>
    </source>
</evidence>
<evidence type="ECO:0000256" key="19">
    <source>
        <dbReference type="ARBA" id="ARBA00049086"/>
    </source>
</evidence>
<feature type="region of interest" description="Disordered" evidence="22">
    <location>
        <begin position="565"/>
        <end position="588"/>
    </location>
</feature>
<feature type="compositionally biased region" description="Acidic residues" evidence="22">
    <location>
        <begin position="1399"/>
        <end position="1411"/>
    </location>
</feature>
<evidence type="ECO:0000256" key="20">
    <source>
        <dbReference type="PROSITE-ProRule" id="PRU01015"/>
    </source>
</evidence>
<dbReference type="EMBL" id="JAIFTL010000066">
    <property type="protein sequence ID" value="KAG9324455.1"/>
    <property type="molecule type" value="Genomic_DNA"/>
</dbReference>
<organism evidence="26 27">
    <name type="scientific">Mortierella alpina</name>
    <name type="common">Oleaginous fungus</name>
    <name type="synonym">Mortierella renispora</name>
    <dbReference type="NCBI Taxonomy" id="64518"/>
    <lineage>
        <taxon>Eukaryota</taxon>
        <taxon>Fungi</taxon>
        <taxon>Fungi incertae sedis</taxon>
        <taxon>Mucoromycota</taxon>
        <taxon>Mortierellomycotina</taxon>
        <taxon>Mortierellomycetes</taxon>
        <taxon>Mortierellales</taxon>
        <taxon>Mortierellaceae</taxon>
        <taxon>Mortierella</taxon>
    </lineage>
</organism>
<evidence type="ECO:0000256" key="12">
    <source>
        <dbReference type="ARBA" id="ARBA00022989"/>
    </source>
</evidence>
<feature type="compositionally biased region" description="Basic and acidic residues" evidence="22">
    <location>
        <begin position="960"/>
        <end position="979"/>
    </location>
</feature>
<dbReference type="PRINTS" id="PR01333">
    <property type="entry name" value="2POREKCHANEL"/>
</dbReference>
<dbReference type="GO" id="GO:0005634">
    <property type="term" value="C:nucleus"/>
    <property type="evidence" value="ECO:0007669"/>
    <property type="project" value="UniProtKB-SubCell"/>
</dbReference>
<feature type="compositionally biased region" description="Polar residues" evidence="22">
    <location>
        <begin position="329"/>
        <end position="338"/>
    </location>
</feature>
<evidence type="ECO:0000256" key="21">
    <source>
        <dbReference type="RuleBase" id="RU003857"/>
    </source>
</evidence>
<feature type="compositionally biased region" description="Polar residues" evidence="22">
    <location>
        <begin position="570"/>
        <end position="582"/>
    </location>
</feature>
<dbReference type="Gene3D" id="1.10.287.70">
    <property type="match status" value="2"/>
</dbReference>
<dbReference type="GO" id="GO:0005267">
    <property type="term" value="F:potassium channel activity"/>
    <property type="evidence" value="ECO:0007669"/>
    <property type="project" value="InterPro"/>
</dbReference>
<feature type="transmembrane region" description="Helical" evidence="23">
    <location>
        <begin position="91"/>
        <end position="110"/>
    </location>
</feature>
<feature type="domain" description="Potassium channel" evidence="24">
    <location>
        <begin position="138"/>
        <end position="208"/>
    </location>
</feature>
<name>A0A9P8A6F3_MORAP</name>
<sequence length="1465" mass="165381">MGRYNETIQDWNDPVPEPIPLWLNAIIILALAMAVICNICVLFRFLERWIWHNVILSLITATMQDLLCLAAIVPFCILYPPSEGYVYLEGFWTMIASMIFSFTATVLMSIDLHTTSNFRLRGSGVTHKQRILIAEAMTLCFYLAIGALIFIYIEDWTFLNALFFVMVTITTIGFGDVVPTTTAGRTFMIFYAAGGIVLLALAVNAIRYVLLEDLHRRFAIRAKERKAKRDARRQERKDQRARDEERRQRLLETLERIRQMEGEQPRQEETRSLASHYLTMPRQFTRSNMPHLKLPAMFTRLHGASSQSEGTLESDPTTMNGPSPVLTLATPSDQTAQEDTPKSPLTGGALAEHADGLTRLPSDSHGELELLQYATLHPQSSQDSQDSKGLKSRLRRLLHLEKRSGHLIAQPRTVEEQREVDKRQAYKESMEEYKRRLRFTALMFLVFWLVGAILFMFVETWSFGISMYFVFVAFSTIGYGDYVPTSLAGRSIFLAYCLVGVVALTSLASLMSEVLSKTMRRHVVEAQLRRAARRYEALEGGQSGQSDNNQDLEAGMRLESLRIDGHPSDQVDQTSQRRSFNNGDEEGAIRGGCLESQIWHPSRDSEQRSTYSSCEGSLQKLLRVSEDFDHLLQKVLGRDYIGNNHACSTTTHSKANDLPPSDPEAIVDYLEKSEDDAEPSYLSPSITKDITSTRTIQRHSLHPLMHNQLNHRRSHSVDNRSNTFHGVISSSTPSDSSQIQITAWPGTPNRTTLSPRLDANPLEKQSSHKTLHYLPKEPNTSDQLASHQQNMDGTITVAAVDWKRLINCARQFKALTTACEETLRKVAAWEAAEERLSRRRRQARLRRKQIFQERRMRLEEYRRNHDTADDEVEEEEEELEQWDEEGSDEEEDDQLLERGRAAIVDELLGTIPSPKRGRSRSLSQRRSARRPSGVAVVPRLHLHSPSASVTSQPQASVGDQDAKRLDRHQSRDHAKDPHSHHWRRRYRDEGLVSTGREGASSTASSVPLFCSSSASCVMSHAKIADNPSSDSRDPAYFGYYAMLQHQQNMLQDAVRTSTYRSAIMLNTECFEDKLVMDVGAGSGILSYFAVQAGAKKVYAVEASDMAEKMKKLVSAASLPAGQAKNVFLKDRVEVIQAKIEDPKVTAPKVDTIISEPIGVLLVHERMIESFIYARDTFLKPGGHLFPNKGTMYLAPFTDALLFTETMGKARFWEQTTFHGVDLSPLYPDAKAEMFGMPVVGHFDPNSLLATPTPDTDGYEMDFNTITMKALRDFVVPISWKSQYTGLMHGVAGWFDLTFSGNPDSEASQPIEMSTGPSAEKTHWQQVRFMFREPLAVNAGQTIRGWMHCVVNDMRSYTVDIEVIAGTQGELSSPSEPFEPLLEKQAKQQQHGGARTAEGEAGECDEEEEVDELQFSRRRGRWELHEQSYNYSYTGPSNDLLTKPEHLCMYEPENVDDAYGGVSYTN</sequence>
<dbReference type="Gene3D" id="3.40.50.150">
    <property type="entry name" value="Vaccinia Virus protein VP39"/>
    <property type="match status" value="1"/>
</dbReference>
<dbReference type="Pfam" id="PF22528">
    <property type="entry name" value="PRMT_C"/>
    <property type="match status" value="1"/>
</dbReference>
<feature type="region of interest" description="Disordered" evidence="22">
    <location>
        <begin position="769"/>
        <end position="788"/>
    </location>
</feature>
<evidence type="ECO:0000256" key="7">
    <source>
        <dbReference type="ARBA" id="ARBA00022603"/>
    </source>
</evidence>
<feature type="transmembrane region" description="Helical" evidence="23">
    <location>
        <begin position="55"/>
        <end position="79"/>
    </location>
</feature>
<dbReference type="CDD" id="cd02440">
    <property type="entry name" value="AdoMet_MTases"/>
    <property type="match status" value="1"/>
</dbReference>
<gene>
    <name evidence="26" type="ORF">KVV02_006599</name>
</gene>
<keyword evidence="5 21" id="KW-0813">Transport</keyword>
<comment type="catalytic activity">
    <reaction evidence="19">
        <text>L-arginyl-[protein] + 2 S-adenosyl-L-methionine = N(omega),N(omega)-dimethyl-L-arginyl-[protein] + 2 S-adenosyl-L-homocysteine + 2 H(+)</text>
        <dbReference type="Rhea" id="RHEA:48096"/>
        <dbReference type="Rhea" id="RHEA-COMP:10532"/>
        <dbReference type="Rhea" id="RHEA-COMP:11991"/>
        <dbReference type="ChEBI" id="CHEBI:15378"/>
        <dbReference type="ChEBI" id="CHEBI:29965"/>
        <dbReference type="ChEBI" id="CHEBI:57856"/>
        <dbReference type="ChEBI" id="CHEBI:59789"/>
        <dbReference type="ChEBI" id="CHEBI:61897"/>
        <dbReference type="EC" id="2.1.1.319"/>
    </reaction>
</comment>
<dbReference type="GO" id="GO:0016020">
    <property type="term" value="C:membrane"/>
    <property type="evidence" value="ECO:0007669"/>
    <property type="project" value="UniProtKB-SubCell"/>
</dbReference>
<dbReference type="CDD" id="cd00637">
    <property type="entry name" value="7tm_classA_rhodopsin-like"/>
    <property type="match status" value="1"/>
</dbReference>
<keyword evidence="17" id="KW-0539">Nucleus</keyword>
<evidence type="ECO:0000256" key="13">
    <source>
        <dbReference type="ARBA" id="ARBA00023015"/>
    </source>
</evidence>
<dbReference type="Pfam" id="PF07885">
    <property type="entry name" value="Ion_trans_2"/>
    <property type="match status" value="2"/>
</dbReference>
<evidence type="ECO:0000256" key="9">
    <source>
        <dbReference type="ARBA" id="ARBA00022691"/>
    </source>
</evidence>
<evidence type="ECO:0000313" key="27">
    <source>
        <dbReference type="Proteomes" id="UP000717515"/>
    </source>
</evidence>
<keyword evidence="15 23" id="KW-0472">Membrane</keyword>
<evidence type="ECO:0000256" key="11">
    <source>
        <dbReference type="ARBA" id="ARBA00022853"/>
    </source>
</evidence>
<keyword evidence="6" id="KW-0963">Cytoplasm</keyword>
<dbReference type="InterPro" id="IPR029063">
    <property type="entry name" value="SAM-dependent_MTases_sf"/>
</dbReference>
<dbReference type="PROSITE" id="PS51678">
    <property type="entry name" value="SAM_MT_PRMT"/>
    <property type="match status" value="1"/>
</dbReference>
<feature type="compositionally biased region" description="Polar residues" evidence="22">
    <location>
        <begin position="945"/>
        <end position="957"/>
    </location>
</feature>
<feature type="transmembrane region" description="Helical" evidence="23">
    <location>
        <begin position="492"/>
        <end position="511"/>
    </location>
</feature>
<dbReference type="Proteomes" id="UP000717515">
    <property type="component" value="Unassembled WGS sequence"/>
</dbReference>
<evidence type="ECO:0000256" key="5">
    <source>
        <dbReference type="ARBA" id="ARBA00022448"/>
    </source>
</evidence>
<feature type="region of interest" description="Disordered" evidence="22">
    <location>
        <begin position="906"/>
        <end position="987"/>
    </location>
</feature>
<evidence type="ECO:0000256" key="15">
    <source>
        <dbReference type="ARBA" id="ARBA00023136"/>
    </source>
</evidence>
<keyword evidence="13" id="KW-0805">Transcription regulation</keyword>
<evidence type="ECO:0000256" key="8">
    <source>
        <dbReference type="ARBA" id="ARBA00022679"/>
    </source>
</evidence>
<feature type="transmembrane region" description="Helical" evidence="23">
    <location>
        <begin position="437"/>
        <end position="457"/>
    </location>
</feature>
<feature type="domain" description="Protein arginine N-methyltransferase" evidence="25">
    <location>
        <begin position="1188"/>
        <end position="1361"/>
    </location>
</feature>
<keyword evidence="12 23" id="KW-1133">Transmembrane helix</keyword>
<dbReference type="InterPro" id="IPR003280">
    <property type="entry name" value="2pore_dom_K_chnl"/>
</dbReference>
<evidence type="ECO:0000256" key="2">
    <source>
        <dbReference type="ARBA" id="ARBA00004141"/>
    </source>
</evidence>
<keyword evidence="9 20" id="KW-0949">S-adenosyl-L-methionine</keyword>
<feature type="region of interest" description="Disordered" evidence="22">
    <location>
        <begin position="1386"/>
        <end position="1411"/>
    </location>
</feature>
<feature type="transmembrane region" description="Helical" evidence="23">
    <location>
        <begin position="21"/>
        <end position="43"/>
    </location>
</feature>
<feature type="compositionally biased region" description="Polar residues" evidence="22">
    <location>
        <begin position="778"/>
        <end position="788"/>
    </location>
</feature>
<evidence type="ECO:0000256" key="17">
    <source>
        <dbReference type="ARBA" id="ARBA00023242"/>
    </source>
</evidence>
<evidence type="ECO:0000256" key="14">
    <source>
        <dbReference type="ARBA" id="ARBA00023065"/>
    </source>
</evidence>
<dbReference type="PANTHER" id="PTHR11006:SF10">
    <property type="entry name" value="HISTONE-ARGININE METHYLTRANSFERASE CARMER-RELATED"/>
    <property type="match status" value="1"/>
</dbReference>
<keyword evidence="7 20" id="KW-0489">Methyltransferase</keyword>
<evidence type="ECO:0000313" key="26">
    <source>
        <dbReference type="EMBL" id="KAG9324455.1"/>
    </source>
</evidence>
<keyword evidence="11" id="KW-0156">Chromatin regulator</keyword>
<evidence type="ECO:0000256" key="22">
    <source>
        <dbReference type="SAM" id="MobiDB-lite"/>
    </source>
</evidence>
<dbReference type="SUPFAM" id="SSF53335">
    <property type="entry name" value="S-adenosyl-L-methionine-dependent methyltransferases"/>
    <property type="match status" value="1"/>
</dbReference>
<accession>A0A9P8A6F3</accession>
<keyword evidence="18 21" id="KW-0407">Ion channel</keyword>
<evidence type="ECO:0000259" key="25">
    <source>
        <dbReference type="Pfam" id="PF22528"/>
    </source>
</evidence>
<feature type="transmembrane region" description="Helical" evidence="23">
    <location>
        <begin position="188"/>
        <end position="211"/>
    </location>
</feature>
<feature type="region of interest" description="Disordered" evidence="22">
    <location>
        <begin position="862"/>
        <end position="894"/>
    </location>
</feature>
<dbReference type="InterPro" id="IPR025799">
    <property type="entry name" value="Arg_MeTrfase"/>
</dbReference>
<feature type="region of interest" description="Disordered" evidence="22">
    <location>
        <begin position="303"/>
        <end position="349"/>
    </location>
</feature>
<feature type="transmembrane region" description="Helical" evidence="23">
    <location>
        <begin position="463"/>
        <end position="480"/>
    </location>
</feature>
<feature type="region of interest" description="Disordered" evidence="22">
    <location>
        <begin position="225"/>
        <end position="247"/>
    </location>
</feature>
<feature type="transmembrane region" description="Helical" evidence="23">
    <location>
        <begin position="131"/>
        <end position="153"/>
    </location>
</feature>
<keyword evidence="8 20" id="KW-0808">Transferase</keyword>
<dbReference type="EC" id="2.1.1.319" evidence="4"/>
<keyword evidence="10 21" id="KW-0812">Transmembrane</keyword>
<dbReference type="Pfam" id="PF06325">
    <property type="entry name" value="PrmA"/>
    <property type="match status" value="1"/>
</dbReference>
<evidence type="ECO:0000256" key="10">
    <source>
        <dbReference type="ARBA" id="ARBA00022692"/>
    </source>
</evidence>
<reference evidence="26" key="1">
    <citation type="submission" date="2021-07" db="EMBL/GenBank/DDBJ databases">
        <title>Draft genome of Mortierella alpina, strain LL118, isolated from an aspen leaf litter sample.</title>
        <authorList>
            <person name="Yang S."/>
            <person name="Vinatzer B.A."/>
        </authorList>
    </citation>
    <scope>NUCLEOTIDE SEQUENCE</scope>
    <source>
        <strain evidence="26">LL118</strain>
    </source>
</reference>
<dbReference type="InterPro" id="IPR055135">
    <property type="entry name" value="PRMT_dom"/>
</dbReference>
<dbReference type="PANTHER" id="PTHR11006">
    <property type="entry name" value="PROTEIN ARGININE N-METHYLTRANSFERASE"/>
    <property type="match status" value="1"/>
</dbReference>
<evidence type="ECO:0000256" key="6">
    <source>
        <dbReference type="ARBA" id="ARBA00022490"/>
    </source>
</evidence>
<dbReference type="GO" id="GO:0070611">
    <property type="term" value="F:histone H3R2 methyltransferase activity"/>
    <property type="evidence" value="ECO:0007669"/>
    <property type="project" value="TreeGrafter"/>
</dbReference>
<keyword evidence="14 21" id="KW-0406">Ion transport</keyword>
<feature type="domain" description="Potassium channel" evidence="24">
    <location>
        <begin position="444"/>
        <end position="516"/>
    </location>
</feature>
<evidence type="ECO:0000256" key="16">
    <source>
        <dbReference type="ARBA" id="ARBA00023163"/>
    </source>
</evidence>
<dbReference type="Gene3D" id="2.70.160.11">
    <property type="entry name" value="Hnrnp arginine n-methyltransferase1"/>
    <property type="match status" value="1"/>
</dbReference>
<evidence type="ECO:0000259" key="24">
    <source>
        <dbReference type="Pfam" id="PF07885"/>
    </source>
</evidence>
<evidence type="ECO:0000256" key="3">
    <source>
        <dbReference type="ARBA" id="ARBA00004496"/>
    </source>
</evidence>
<comment type="similarity">
    <text evidence="21">Belongs to the two pore domain potassium channel (TC 1.A.1.8) family.</text>
</comment>
<feature type="compositionally biased region" description="Basic and acidic residues" evidence="22">
    <location>
        <begin position="232"/>
        <end position="247"/>
    </location>
</feature>
<dbReference type="GO" id="GO:0035242">
    <property type="term" value="F:protein-arginine omega-N asymmetric methyltransferase activity"/>
    <property type="evidence" value="ECO:0007669"/>
    <property type="project" value="UniProtKB-EC"/>
</dbReference>
<feature type="compositionally biased region" description="Acidic residues" evidence="22">
    <location>
        <begin position="868"/>
        <end position="894"/>
    </location>
</feature>
<evidence type="ECO:0000256" key="4">
    <source>
        <dbReference type="ARBA" id="ARBA00011925"/>
    </source>
</evidence>
<evidence type="ECO:0000256" key="23">
    <source>
        <dbReference type="SAM" id="Phobius"/>
    </source>
</evidence>
<evidence type="ECO:0000256" key="18">
    <source>
        <dbReference type="ARBA" id="ARBA00023303"/>
    </source>
</evidence>
<dbReference type="InterPro" id="IPR013099">
    <property type="entry name" value="K_chnl_dom"/>
</dbReference>
<proteinExistence type="inferred from homology"/>
<comment type="subcellular location">
    <subcellularLocation>
        <location evidence="3">Cytoplasm</location>
    </subcellularLocation>
    <subcellularLocation>
        <location evidence="2">Membrane</location>
        <topology evidence="2">Multi-pass membrane protein</topology>
    </subcellularLocation>
    <subcellularLocation>
        <location evidence="1">Nucleus</location>
    </subcellularLocation>
</comment>